<gene>
    <name evidence="1" type="ORF">IE53DRAFT_271900</name>
</gene>
<protein>
    <submittedName>
        <fullName evidence="1">Actin-like ATPase domain-containing protein</fullName>
    </submittedName>
</protein>
<dbReference type="Proteomes" id="UP000245626">
    <property type="component" value="Unassembled WGS sequence"/>
</dbReference>
<organism evidence="1 2">
    <name type="scientific">Violaceomyces palustris</name>
    <dbReference type="NCBI Taxonomy" id="1673888"/>
    <lineage>
        <taxon>Eukaryota</taxon>
        <taxon>Fungi</taxon>
        <taxon>Dikarya</taxon>
        <taxon>Basidiomycota</taxon>
        <taxon>Ustilaginomycotina</taxon>
        <taxon>Ustilaginomycetes</taxon>
        <taxon>Violaceomycetales</taxon>
        <taxon>Violaceomycetaceae</taxon>
        <taxon>Violaceomyces</taxon>
    </lineage>
</organism>
<keyword evidence="2" id="KW-1185">Reference proteome</keyword>
<evidence type="ECO:0000313" key="2">
    <source>
        <dbReference type="Proteomes" id="UP000245626"/>
    </source>
</evidence>
<sequence>MASTTTSSNPRQMPSTAFSSSSGRIRKTSLARPPISSSASTSSNALPSSTTSSAYHGSSRRHSLFGTEDRVILDIGSRVSKFGFSGEARPRIILDSLLISRPPPSTLESYASTASTSSIASDDCLWDPNFEMCSSEAKRSEKEALLLARLTQLLRRAYTQHLMVDPKQRKVIIIENAFMPTIVKDTLCRILFSNLQVPSVSFIPLHLLGLVATGRLTGLVLDCGYLESSIVPIYYARPMVQLTRTTPRAGRRLSNRLKALLLAHGKYISPQSTFQGAHVSTRQRAGRIPKEYLTHDFLEEIKAKALVVGDPIEIQGEKLGKQGGTVAPQAPSPVIAGLPSALSGPGSIPNPFASQARTLPDVLRDFRNYDEAEDVDLMKRLKAEYSRHSQATDLAIRVPPQLAGDRNHGANGSGFGSTASNFGLGGGFIAIPGWVRERAAEVLFEEGDEDESSLVEMTLESIIKLPIDLRRPMIENVLITGGTAMLPGFITRFKLELVKRLEETERRCSDAASMLVSDCRPPRTNKKRKSRGERERENDETRSGTDPDAAEVEKLTNSYDTIMTRREDSGAEEGVKVRVKPPTSEEEGETKLSSNLFIINDPSPPPMDEEGKALQESGPAFPANLLGFIGGSLVGAMKTSSLSEINRETYEEEREAMVITTLPSNSVAFVDPSKAIGAGGSAATTTRPSLIGVGAGNRGSFVGVVGGLETGAFGGLAAVSRHLVGSSSNSSSVVVNPSTSSPISAHPSSGVRSSEFK</sequence>
<evidence type="ECO:0000313" key="1">
    <source>
        <dbReference type="EMBL" id="PWN52568.1"/>
    </source>
</evidence>
<reference evidence="1 2" key="1">
    <citation type="journal article" date="2018" name="Mol. Biol. Evol.">
        <title>Broad Genomic Sampling Reveals a Smut Pathogenic Ancestry of the Fungal Clade Ustilaginomycotina.</title>
        <authorList>
            <person name="Kijpornyongpan T."/>
            <person name="Mondo S.J."/>
            <person name="Barry K."/>
            <person name="Sandor L."/>
            <person name="Lee J."/>
            <person name="Lipzen A."/>
            <person name="Pangilinan J."/>
            <person name="LaButti K."/>
            <person name="Hainaut M."/>
            <person name="Henrissat B."/>
            <person name="Grigoriev I.V."/>
            <person name="Spatafora J.W."/>
            <person name="Aime M.C."/>
        </authorList>
    </citation>
    <scope>NUCLEOTIDE SEQUENCE [LARGE SCALE GENOMIC DNA]</scope>
    <source>
        <strain evidence="1 2">SA 807</strain>
    </source>
</reference>
<name>A0ACD0P354_9BASI</name>
<proteinExistence type="predicted"/>
<dbReference type="EMBL" id="KZ819769">
    <property type="protein sequence ID" value="PWN52568.1"/>
    <property type="molecule type" value="Genomic_DNA"/>
</dbReference>
<accession>A0ACD0P354</accession>